<protein>
    <recommendedName>
        <fullName evidence="5">alpha-1,2-Mannosidase</fullName>
        <ecNumber evidence="5">3.2.1.-</ecNumber>
    </recommendedName>
</protein>
<dbReference type="GO" id="GO:0004571">
    <property type="term" value="F:mannosyl-oligosaccharide 1,2-alpha-mannosidase activity"/>
    <property type="evidence" value="ECO:0007669"/>
    <property type="project" value="InterPro"/>
</dbReference>
<evidence type="ECO:0000313" key="7">
    <source>
        <dbReference type="Proteomes" id="UP000321570"/>
    </source>
</evidence>
<evidence type="ECO:0000256" key="3">
    <source>
        <dbReference type="ARBA" id="ARBA00022824"/>
    </source>
</evidence>
<keyword evidence="4" id="KW-0325">Glycoprotein</keyword>
<keyword evidence="5" id="KW-0378">Hydrolase</keyword>
<feature type="non-terminal residue" evidence="6">
    <location>
        <position position="1"/>
    </location>
</feature>
<dbReference type="Gene3D" id="1.50.10.10">
    <property type="match status" value="1"/>
</dbReference>
<sequence length="235" mass="26329">AVIRVIRDVSFDQNHDVSVFETNIRVIGGLLGGHVAALALMENNSNRMKWYNNELLNMSVELGNRLLPAFNTSTGLPFSHINLHTGQPGPIDHTCTACAGTLILEFAALSRFSGNPIYEKLADKALSYIWHQRNRYSDLVGTVINIFNGEWIKKESGVGAGIDSYYESLFKAYGLLGDPEYLHRFKTHYSAVGRYLGSPSTKAFPFSFLSVFMHKPSERARMFMDSLEAFWPGLQ</sequence>
<evidence type="ECO:0000256" key="5">
    <source>
        <dbReference type="RuleBase" id="RU361193"/>
    </source>
</evidence>
<dbReference type="InterPro" id="IPR044674">
    <property type="entry name" value="EDEM1/2/3"/>
</dbReference>
<dbReference type="Pfam" id="PF01532">
    <property type="entry name" value="Glyco_hydro_47"/>
    <property type="match status" value="1"/>
</dbReference>
<reference evidence="6 7" key="1">
    <citation type="submission" date="2019-07" db="EMBL/GenBank/DDBJ databases">
        <authorList>
            <person name="Jastrzebski P J."/>
            <person name="Paukszto L."/>
            <person name="Jastrzebski P J."/>
        </authorList>
    </citation>
    <scope>NUCLEOTIDE SEQUENCE [LARGE SCALE GENOMIC DNA]</scope>
    <source>
        <strain evidence="6 7">WMS-il1</strain>
    </source>
</reference>
<dbReference type="GO" id="GO:0005975">
    <property type="term" value="P:carbohydrate metabolic process"/>
    <property type="evidence" value="ECO:0007669"/>
    <property type="project" value="InterPro"/>
</dbReference>
<dbReference type="InterPro" id="IPR012341">
    <property type="entry name" value="6hp_glycosidase-like_sf"/>
</dbReference>
<comment type="subcellular location">
    <subcellularLocation>
        <location evidence="1">Endoplasmic reticulum</location>
    </subcellularLocation>
</comment>
<dbReference type="GO" id="GO:0016020">
    <property type="term" value="C:membrane"/>
    <property type="evidence" value="ECO:0007669"/>
    <property type="project" value="InterPro"/>
</dbReference>
<dbReference type="GO" id="GO:0044322">
    <property type="term" value="C:endoplasmic reticulum quality control compartment"/>
    <property type="evidence" value="ECO:0007669"/>
    <property type="project" value="GOC"/>
</dbReference>
<proteinExistence type="inferred from homology"/>
<dbReference type="InterPro" id="IPR036026">
    <property type="entry name" value="Seven-hairpin_glycosidases"/>
</dbReference>
<dbReference type="PANTHER" id="PTHR45679">
    <property type="entry name" value="ER DEGRADATION-ENHANCING ALPHA-MANNOSIDASE-LIKE PROTEIN 2"/>
    <property type="match status" value="1"/>
</dbReference>
<evidence type="ECO:0000256" key="2">
    <source>
        <dbReference type="ARBA" id="ARBA00007658"/>
    </source>
</evidence>
<dbReference type="PRINTS" id="PR00747">
    <property type="entry name" value="GLYHDRLASE47"/>
</dbReference>
<evidence type="ECO:0000256" key="4">
    <source>
        <dbReference type="ARBA" id="ARBA00023180"/>
    </source>
</evidence>
<dbReference type="EMBL" id="CABIJS010000521">
    <property type="protein sequence ID" value="VUZ52680.1"/>
    <property type="molecule type" value="Genomic_DNA"/>
</dbReference>
<gene>
    <name evidence="6" type="ORF">WMSIL1_LOCUS11193</name>
</gene>
<dbReference type="Proteomes" id="UP000321570">
    <property type="component" value="Unassembled WGS sequence"/>
</dbReference>
<keyword evidence="5" id="KW-0326">Glycosidase</keyword>
<dbReference type="PANTHER" id="PTHR45679:SF2">
    <property type="entry name" value="ER DEGRADATION-ENHANCING ALPHA-MANNOSIDASE-LIKE PROTEIN 3"/>
    <property type="match status" value="1"/>
</dbReference>
<accession>A0A564YZR9</accession>
<dbReference type="GO" id="GO:1904380">
    <property type="term" value="P:endoplasmic reticulum mannose trimming"/>
    <property type="evidence" value="ECO:0007669"/>
    <property type="project" value="InterPro"/>
</dbReference>
<keyword evidence="7" id="KW-1185">Reference proteome</keyword>
<comment type="similarity">
    <text evidence="2 5">Belongs to the glycosyl hydrolase 47 family.</text>
</comment>
<name>A0A564YZR9_HYMDI</name>
<evidence type="ECO:0000256" key="1">
    <source>
        <dbReference type="ARBA" id="ARBA00004240"/>
    </source>
</evidence>
<evidence type="ECO:0000313" key="6">
    <source>
        <dbReference type="EMBL" id="VUZ52680.1"/>
    </source>
</evidence>
<keyword evidence="3" id="KW-0256">Endoplasmic reticulum</keyword>
<dbReference type="InterPro" id="IPR001382">
    <property type="entry name" value="Glyco_hydro_47"/>
</dbReference>
<organism evidence="6 7">
    <name type="scientific">Hymenolepis diminuta</name>
    <name type="common">Rat tapeworm</name>
    <dbReference type="NCBI Taxonomy" id="6216"/>
    <lineage>
        <taxon>Eukaryota</taxon>
        <taxon>Metazoa</taxon>
        <taxon>Spiralia</taxon>
        <taxon>Lophotrochozoa</taxon>
        <taxon>Platyhelminthes</taxon>
        <taxon>Cestoda</taxon>
        <taxon>Eucestoda</taxon>
        <taxon>Cyclophyllidea</taxon>
        <taxon>Hymenolepididae</taxon>
        <taxon>Hymenolepis</taxon>
    </lineage>
</organism>
<dbReference type="GO" id="GO:0005509">
    <property type="term" value="F:calcium ion binding"/>
    <property type="evidence" value="ECO:0007669"/>
    <property type="project" value="InterPro"/>
</dbReference>
<dbReference type="AlphaFoldDB" id="A0A564YZR9"/>
<dbReference type="EC" id="3.2.1.-" evidence="5"/>
<dbReference type="SUPFAM" id="SSF48225">
    <property type="entry name" value="Seven-hairpin glycosidases"/>
    <property type="match status" value="1"/>
</dbReference>